<dbReference type="HOGENOM" id="CLU_000439_0_0_1"/>
<evidence type="ECO:0000256" key="5">
    <source>
        <dbReference type="SAM" id="MobiDB-lite"/>
    </source>
</evidence>
<dbReference type="Gene3D" id="1.10.506.10">
    <property type="entry name" value="GTPase Activation - p120gap, domain 1"/>
    <property type="match status" value="1"/>
</dbReference>
<comment type="subcellular location">
    <subcellularLocation>
        <location evidence="1">Cytoplasm</location>
    </subcellularLocation>
</comment>
<sequence>MNQSDPQDKKNSPMEYSLTKHLFFDRLLLVLPIESNLKTYADVEADSVFNSCRSIILNIAITKDLNPIIENTLGLIDLIVQDEEITSDNITDDIAHSILVLLRLLSDVFEYYWDQNNDFKKIRNDNYKPGFSSHRPNFHTSRPKHTRINPALATMLLCKISKLKFNTRTLKVLQNMSHHLSGSATISKSSILPDSQEFLQKRNYPAYTEKIDLTIDYIQRFISASNHVEFTKCVKTKVVAPLLISHTSTELGVVNHLDLFGCEYLTDKNLLAYLDILQHLSSYMKRTIFHSLLLYYASKAFLFWIMARPKEYVKIYNNLISSDYNSPSSSSDNGGSNNSDKTSISQLVSLLFDDVYSTFSVSSLLTNVNNDHHYHLHHSSSSSKTTNTNSPNSISKTSIKQSSVNASGNVSPSQFSTGNDASPTSPMASLSSPLNTNILGYPLSPITSTLGQANTSTSTTAATTKADADTPSTMNTNNNNNNNNSANLNNIPQRIFSLDDISSFNSSRKSLNLDDSNSLFLWDTSQHSNASMTNTNIHAGVNNSQSQNDQSSLNYMENIMELYSNYTGSELSSHTAILRFLVVLTLLDSEVYDEMNSNSYRKISEPIMNINPKDSNTSSWGSASKNPSIRHLTHGLKKLTLQQGRKRNVKFLTYLIKNLNGGQFVSDVSLIDSIRSILFLMTMTSSISQIDSNIASVIFSKRFYNLLGQNLEVGTNWNSATANTFISHCVERNPLTHRRLQLEFFASGLQLDSDLFLRHLQLEKELNHIDLPKISLYTEGFRVFFHLVSTKKLHEDIAEKTSSVLKRLFCIIADILLKATPYFDDNVTKIIASILDGHILDQFDAARTLSNDDHVSFDAATSVYTEPTEIIHNSSDASLVSSLSQSPLSINSGSNIANTRTWDIQSILPTLSNRSSASDLSLSNILTNPLEAQQNNNANLLAHRLSGVPTTKRYASPNDSERSRQSPYSSPPQLQQSDLPSPLSLLSSSAGFSSNHSITATPTILKNIKSPKPNKTKKIADDKQLKQPSYSRVILSDNDEARKIMMNIFSIFKRMTNWFIRPDANTEFPKTFTDIIKPLFVSILDSNQRLQVTARAFIEIPLSYIATFEDIDNDLDPRVLNDHYLLCTYAVTLFASSLFDLKLENAKREMLLDIIVKFQRVRSYLSNLAEKHNLVQAIITTERLTLPLLVGAVGSGIFISLYCSRGNTPRLIKISCCEFLRSLRFYQKYVGALDQYSIYNIDFIDAMAQDNFTASGSVAFQRRLRNNILTYIKGSDSILLDSMDVIYKKWFYFSCSKSVTQEELVDFRSLAGILASMSGILSDMQELEKSKSAPDNEGDSLSFESRNPAYEVHKSLKLELTKKMNFFISKQCQWLNNPNLLTRENSRDILSIELHPLSFNLLFNNLGLKIDELMSIDLSKSHEDSSFVLLEQIIIIIRTILKRDDDEKIMLLFSTDLLDAVDKLIEIVEKISIKSSKYYKGIIQMSKMFRAFEHSEKNLGISNHFHLKNKWLKLVIGWFKLSINKDYDFENLSRPLREMDLQKRDEDFLYIDTSIESAKALAYLTHNVPLEIPPSSSKEDWNRSSTVSFGNHFTILLKGLEKSADLNQFPVSLRHKISILNENVIIALTNLSNANVNVSLKFTLPMGYSPNKDIRIAFLRVFIDIVTNYPVNPEKHEMDKMLAIDDFLKYIIKNPILAFFGSLACSPADVDLYAGGFLNAFDTRNASHILVTELLKQEIKRAARSDDILRRNSCATRALSLYTRSRGNKYLIKTLRPVLQGIVDNKESFEIDKMKPGSENSEKMLDLFEKYMTRLIDAITSSIDDFPIELVDICKTIYNAASVNFPEYAYIAVGSFVFLRFIGPALVSPDSENIIIVTHAHDRKPFITLAKVIQSLANGRENIFKKDILVSKEEFLKTCSDKIFNFLSELCKIPTNNFTVNVREDPTPISFDYSFLHKFFYLNEFTIRKEIINESKLPGEFSFLKDTVMLNDKILGVLGQPSMEIKNEIPPFVVENREKYPSLYEFMSRYAFKKVDMKEDEEDNAPFVHEAMTLDGIQIIVVTFTNCEYNNFVMDSLVYKVLQIYARMWCSKHYVVVDCTTFYGGKANFQKLTTLFFSLIPEQASSNCMGCYYFNVNKSFMDQWASSYTVENPYLVTTIPHCFINSNTDQSLIKSLGLSGRSLEVLKDVRVTLHDITLYDKEKKKFCPVSLKIGNKYFQVLHEIPQLYKVTVSNRTFSIKFNNVYKISNLISVDVSNTTGVSSEFTLSLDNEEKLVFCSPKYLEIVKMFYYAQLKMEEDFGTDFSNDISFSTSSSAVNASDCNVKEVGEIISHLSLVILVGLFNEDDLVKNISYNLLVATQEAFNLDFGTRLHKSPETYVPDDTTTFLALIFKAFSESSTELTPYIWKYMLDGLENDVIPQEHIPTVVCSLSYWVPNLYEHVYLANDEEGPEAISRIIYSLIRLTVKEPNFTTAYLQQIWFLLALDGRLTNVIVEEIVSHALDRDSENRDWMKAVSILTSFPTTEIACQVIEKLINMIKSFLPSLAVEASAHSWSELTILSKISVSIFFESPLLSQMYLPEILFAVSLLIDVGPSEIRVSLYELLMNVCHSLTNNESLPERNRKNLDIVCATFARQKLNFISGFSQEKGRVLPNFAASSFSSKFGTLDLFTKNIMLLMEYGSISEGAQWEAKYKKYLMDAIFGHRSFFSARAMMILGIMSKSHTSLFLCKELLVETMKVFAEPVVDDEQMFIIIAHVFTYSKIVEGLDPSSELMKELFWLATICVESPHPLLFEGGLLFMVNCLKRLYTVHLQLGFDGKSLAKKLMESRNFAATLLAKLESYNGCIWNEDNFPHIILGFIANGLSIPVVKGAALDCLQALFKNTYYERKSNPKSSDYLCYLFLLHLVLSPEQLSTLLLEVGFEDELVPLNNTLKVPLTLINWLSSDSDKSNIVLYQGALLFSCVMSDEPCKFRFALLMRYLLKVNPICVFRFYTLTRKELRRLSTLEQSSEAVAVSFELIGMLVTHSEFNYLEEFNDEMVELLKRRGLSVVKPLDIFDQEHIEKLKGEGEHQVAIYERKRLATMILARMSCS</sequence>
<dbReference type="FunFam" id="1.10.506.10:FF:000034">
    <property type="entry name" value="IRA1p GTPase-activating protein"/>
    <property type="match status" value="1"/>
</dbReference>
<feature type="region of interest" description="Disordered" evidence="5">
    <location>
        <begin position="450"/>
        <end position="489"/>
    </location>
</feature>
<feature type="compositionally biased region" description="Low complexity" evidence="5">
    <location>
        <begin position="379"/>
        <end position="400"/>
    </location>
</feature>
<comment type="caution">
    <text evidence="7">The sequence shown here is derived from an EMBL/GenBank/DDBJ whole genome shotgun (WGS) entry which is preliminary data.</text>
</comment>
<gene>
    <name evidence="7" type="primary">IRA1</name>
    <name evidence="7" type="ORF">SCY_0353</name>
</gene>
<dbReference type="Pfam" id="PF00616">
    <property type="entry name" value="RasGAP"/>
    <property type="match status" value="2"/>
</dbReference>
<proteinExistence type="predicted"/>
<dbReference type="SUPFAM" id="SSF48350">
    <property type="entry name" value="GTPase activation domain, GAP"/>
    <property type="match status" value="1"/>
</dbReference>
<reference evidence="7 8" key="1">
    <citation type="journal article" date="2007" name="Proc. Natl. Acad. Sci. U.S.A.">
        <title>Genome sequencing and comparative analysis of Saccharomyces cerevisiae strain YJM789.</title>
        <authorList>
            <person name="Wei W."/>
            <person name="McCusker J.H."/>
            <person name="Hyman R.W."/>
            <person name="Jones T."/>
            <person name="Ning Y."/>
            <person name="Cao Z."/>
            <person name="Gu Z."/>
            <person name="Bruno D."/>
            <person name="Miranda M."/>
            <person name="Nguyen M."/>
            <person name="Wilhelmy J."/>
            <person name="Komp C."/>
            <person name="Tamse R."/>
            <person name="Wang X."/>
            <person name="Jia P."/>
            <person name="Luedi P."/>
            <person name="Oefner P.J."/>
            <person name="David L."/>
            <person name="Dietrich F.S."/>
            <person name="Li Y."/>
            <person name="Davis R.W."/>
            <person name="Steinmetz L.M."/>
        </authorList>
    </citation>
    <scope>NUCLEOTIDE SEQUENCE [LARGE SCALE GENOMIC DNA]</scope>
    <source>
        <strain evidence="7 8">YJM789</strain>
    </source>
</reference>
<dbReference type="EMBL" id="AAFW02000011">
    <property type="protein sequence ID" value="EDN64752.1"/>
    <property type="molecule type" value="Genomic_DNA"/>
</dbReference>
<dbReference type="PROSITE" id="PS50018">
    <property type="entry name" value="RAS_GTPASE_ACTIV_2"/>
    <property type="match status" value="1"/>
</dbReference>
<feature type="region of interest" description="Disordered" evidence="5">
    <location>
        <begin position="375"/>
        <end position="430"/>
    </location>
</feature>
<evidence type="ECO:0000313" key="8">
    <source>
        <dbReference type="Proteomes" id="UP000007060"/>
    </source>
</evidence>
<evidence type="ECO:0000259" key="6">
    <source>
        <dbReference type="PROSITE" id="PS50018"/>
    </source>
</evidence>
<feature type="compositionally biased region" description="Polar residues" evidence="5">
    <location>
        <begin position="401"/>
        <end position="430"/>
    </location>
</feature>
<dbReference type="OrthoDB" id="28245at2759"/>
<keyword evidence="2" id="KW-0343">GTPase activation</keyword>
<dbReference type="GO" id="GO:0007193">
    <property type="term" value="P:adenylate cyclase-inhibiting G protein-coupled receptor signaling pathway"/>
    <property type="evidence" value="ECO:0007669"/>
    <property type="project" value="UniProtKB-ARBA"/>
</dbReference>
<dbReference type="InterPro" id="IPR008936">
    <property type="entry name" value="Rho_GTPase_activation_prot"/>
</dbReference>
<dbReference type="CDD" id="cd05392">
    <property type="entry name" value="RasGAP_Neurofibromin_like"/>
    <property type="match status" value="1"/>
</dbReference>
<feature type="domain" description="Ras-GAP" evidence="6">
    <location>
        <begin position="1709"/>
        <end position="1898"/>
    </location>
</feature>
<dbReference type="Gene3D" id="3.40.525.10">
    <property type="entry name" value="CRAL-TRIO lipid binding domain"/>
    <property type="match status" value="1"/>
</dbReference>
<accession>A6ZL83</accession>
<keyword evidence="3" id="KW-0963">Cytoplasm</keyword>
<feature type="region of interest" description="Disordered" evidence="5">
    <location>
        <begin position="1003"/>
        <end position="1023"/>
    </location>
</feature>
<dbReference type="GO" id="GO:0046580">
    <property type="term" value="P:negative regulation of Ras protein signal transduction"/>
    <property type="evidence" value="ECO:0007669"/>
    <property type="project" value="UniProtKB-ARBA"/>
</dbReference>
<evidence type="ECO:0000256" key="4">
    <source>
        <dbReference type="ARBA" id="ARBA00022553"/>
    </source>
</evidence>
<evidence type="ECO:0000256" key="1">
    <source>
        <dbReference type="ARBA" id="ARBA00004496"/>
    </source>
</evidence>
<protein>
    <submittedName>
        <fullName evidence="7">GTPase-activating protein</fullName>
    </submittedName>
</protein>
<evidence type="ECO:0000256" key="2">
    <source>
        <dbReference type="ARBA" id="ARBA00022468"/>
    </source>
</evidence>
<dbReference type="SMART" id="SM00323">
    <property type="entry name" value="RasGAP"/>
    <property type="match status" value="1"/>
</dbReference>
<dbReference type="InterPro" id="IPR039360">
    <property type="entry name" value="Ras_GTPase"/>
</dbReference>
<dbReference type="Proteomes" id="UP000007060">
    <property type="component" value="Unassembled WGS sequence"/>
</dbReference>
<feature type="compositionally biased region" description="Low complexity" evidence="5">
    <location>
        <begin position="453"/>
        <end position="489"/>
    </location>
</feature>
<feature type="region of interest" description="Disordered" evidence="5">
    <location>
        <begin position="946"/>
        <end position="980"/>
    </location>
</feature>
<dbReference type="PANTHER" id="PTHR10194:SF142">
    <property type="entry name" value="NEUROFIBROMIN"/>
    <property type="match status" value="1"/>
</dbReference>
<keyword evidence="4" id="KW-0597">Phosphoprotein</keyword>
<dbReference type="PANTHER" id="PTHR10194">
    <property type="entry name" value="RAS GTPASE-ACTIVATING PROTEINS"/>
    <property type="match status" value="1"/>
</dbReference>
<evidence type="ECO:0000313" key="7">
    <source>
        <dbReference type="EMBL" id="EDN64752.1"/>
    </source>
</evidence>
<dbReference type="InterPro" id="IPR023152">
    <property type="entry name" value="RasGAP_CS"/>
</dbReference>
<dbReference type="PROSITE" id="PS00509">
    <property type="entry name" value="RAS_GTPASE_ACTIV_1"/>
    <property type="match status" value="1"/>
</dbReference>
<dbReference type="InterPro" id="IPR036865">
    <property type="entry name" value="CRAL-TRIO_dom_sf"/>
</dbReference>
<evidence type="ECO:0000256" key="3">
    <source>
        <dbReference type="ARBA" id="ARBA00022490"/>
    </source>
</evidence>
<dbReference type="GO" id="GO:0005096">
    <property type="term" value="F:GTPase activator activity"/>
    <property type="evidence" value="ECO:0007669"/>
    <property type="project" value="UniProtKB-KW"/>
</dbReference>
<dbReference type="InterPro" id="IPR001936">
    <property type="entry name" value="RasGAP_dom"/>
</dbReference>
<feature type="compositionally biased region" description="Low complexity" evidence="5">
    <location>
        <begin position="965"/>
        <end position="980"/>
    </location>
</feature>
<name>A6ZL83_YEAS7</name>
<dbReference type="GO" id="GO:0016020">
    <property type="term" value="C:membrane"/>
    <property type="evidence" value="ECO:0007669"/>
    <property type="project" value="UniProtKB-ARBA"/>
</dbReference>
<organism evidence="7 8">
    <name type="scientific">Saccharomyces cerevisiae (strain YJM789)</name>
    <name type="common">Baker's yeast</name>
    <dbReference type="NCBI Taxonomy" id="307796"/>
    <lineage>
        <taxon>Eukaryota</taxon>
        <taxon>Fungi</taxon>
        <taxon>Dikarya</taxon>
        <taxon>Ascomycota</taxon>
        <taxon>Saccharomycotina</taxon>
        <taxon>Saccharomycetes</taxon>
        <taxon>Saccharomycetales</taxon>
        <taxon>Saccharomycetaceae</taxon>
        <taxon>Saccharomyces</taxon>
    </lineage>
</organism>
<dbReference type="GO" id="GO:0005737">
    <property type="term" value="C:cytoplasm"/>
    <property type="evidence" value="ECO:0007669"/>
    <property type="project" value="UniProtKB-SubCell"/>
</dbReference>